<organism evidence="1">
    <name type="scientific">uncultured Caudovirales phage</name>
    <dbReference type="NCBI Taxonomy" id="2100421"/>
    <lineage>
        <taxon>Viruses</taxon>
        <taxon>Duplodnaviria</taxon>
        <taxon>Heunggongvirae</taxon>
        <taxon>Uroviricota</taxon>
        <taxon>Caudoviricetes</taxon>
        <taxon>Peduoviridae</taxon>
        <taxon>Maltschvirus</taxon>
        <taxon>Maltschvirus maltsch</taxon>
    </lineage>
</organism>
<proteinExistence type="predicted"/>
<protein>
    <submittedName>
        <fullName evidence="1">Uncharacterized protein</fullName>
    </submittedName>
</protein>
<sequence>MPNTSQKTVTTTATLLVTANRADQVVYLHSSSGIIYLGNSDVTTSTGYRMDNSDKLTIQLSDNEALYGITSSGTATMMVMATIN</sequence>
<evidence type="ECO:0000313" key="1">
    <source>
        <dbReference type="EMBL" id="CAB4186011.1"/>
    </source>
</evidence>
<accession>A0A6J5QXA2</accession>
<name>A0A6J5QXA2_9CAUD</name>
<gene>
    <name evidence="1" type="ORF">UFOVP1142_3</name>
</gene>
<dbReference type="EMBL" id="LR797089">
    <property type="protein sequence ID" value="CAB4186011.1"/>
    <property type="molecule type" value="Genomic_DNA"/>
</dbReference>
<reference evidence="1" key="1">
    <citation type="submission" date="2020-05" db="EMBL/GenBank/DDBJ databases">
        <authorList>
            <person name="Chiriac C."/>
            <person name="Salcher M."/>
            <person name="Ghai R."/>
            <person name="Kavagutti S V."/>
        </authorList>
    </citation>
    <scope>NUCLEOTIDE SEQUENCE</scope>
</reference>